<dbReference type="InterPro" id="IPR024983">
    <property type="entry name" value="CHAT_dom"/>
</dbReference>
<feature type="coiled-coil region" evidence="1">
    <location>
        <begin position="1021"/>
        <end position="1076"/>
    </location>
</feature>
<feature type="region of interest" description="Disordered" evidence="2">
    <location>
        <begin position="1081"/>
        <end position="1106"/>
    </location>
</feature>
<dbReference type="Proteomes" id="UP001597063">
    <property type="component" value="Unassembled WGS sequence"/>
</dbReference>
<feature type="coiled-coil region" evidence="1">
    <location>
        <begin position="228"/>
        <end position="265"/>
    </location>
</feature>
<keyword evidence="1" id="KW-0175">Coiled coil</keyword>
<dbReference type="RefSeq" id="WP_131756384.1">
    <property type="nucleotide sequence ID" value="NZ_CAACUY010000015.1"/>
</dbReference>
<evidence type="ECO:0000256" key="2">
    <source>
        <dbReference type="SAM" id="MobiDB-lite"/>
    </source>
</evidence>
<evidence type="ECO:0000313" key="5">
    <source>
        <dbReference type="Proteomes" id="UP001597063"/>
    </source>
</evidence>
<dbReference type="Gene3D" id="1.25.40.10">
    <property type="entry name" value="Tetratricopeptide repeat domain"/>
    <property type="match status" value="1"/>
</dbReference>
<evidence type="ECO:0000259" key="3">
    <source>
        <dbReference type="Pfam" id="PF12770"/>
    </source>
</evidence>
<organism evidence="4 5">
    <name type="scientific">Actinomadura fibrosa</name>
    <dbReference type="NCBI Taxonomy" id="111802"/>
    <lineage>
        <taxon>Bacteria</taxon>
        <taxon>Bacillati</taxon>
        <taxon>Actinomycetota</taxon>
        <taxon>Actinomycetes</taxon>
        <taxon>Streptosporangiales</taxon>
        <taxon>Thermomonosporaceae</taxon>
        <taxon>Actinomadura</taxon>
    </lineage>
</organism>
<gene>
    <name evidence="4" type="ORF">ACFQZM_26345</name>
</gene>
<comment type="caution">
    <text evidence="4">The sequence shown here is derived from an EMBL/GenBank/DDBJ whole genome shotgun (WGS) entry which is preliminary data.</text>
</comment>
<name>A0ABW2XNB6_9ACTN</name>
<proteinExistence type="predicted"/>
<reference evidence="5" key="1">
    <citation type="journal article" date="2019" name="Int. J. Syst. Evol. Microbiol.">
        <title>The Global Catalogue of Microorganisms (GCM) 10K type strain sequencing project: providing services to taxonomists for standard genome sequencing and annotation.</title>
        <authorList>
            <consortium name="The Broad Institute Genomics Platform"/>
            <consortium name="The Broad Institute Genome Sequencing Center for Infectious Disease"/>
            <person name="Wu L."/>
            <person name="Ma J."/>
        </authorList>
    </citation>
    <scope>NUCLEOTIDE SEQUENCE [LARGE SCALE GENOMIC DNA]</scope>
    <source>
        <strain evidence="5">JCM 9371</strain>
    </source>
</reference>
<dbReference type="InterPro" id="IPR011990">
    <property type="entry name" value="TPR-like_helical_dom_sf"/>
</dbReference>
<dbReference type="Pfam" id="PF12770">
    <property type="entry name" value="CHAT"/>
    <property type="match status" value="1"/>
</dbReference>
<sequence length="1488" mass="160999">MLTGLVVAILALLWAVPPLLNTLLTRRLRGVLAELVDRWERSGKRLVLEKEVTSGAAALAKRSHGRRTRLVLARYHLARQNAGDGETWDDLAEASGYAGLASARFRRLPGDLAWLPRMSGFITAYGRDARAAMAAAAEEIGTADDAAFLREVNAALERLAEVALPEPAEPDVIGLLVLARRRLAEVAGELPATRSAADPPAWLLGRRATWLFRLAQALVDEEHDPVLLDEARRLAREAAALLSRVEDADEAVDEARTVLDDLIARIDVLRYEPGGDVEDLRRGLAGLERAITHAYPEDTLLELRYRFVEGCLDLQTATGDTEWAGRAVPVLRDMLRLYPGRAEVPNWKRILASRLFVLYHEDPLASEPLLREAVTLLDDPEVRQDESDSDRGLRAAVLTARYTVELDPGVRAELGLCVRSVLDQAERGQPGALRTLLTVFHTMFLLYEEPLLPPLYHPLLRPALGTLDESAPEYAETLRIISALALMTVDLDGLGLLETCITSLRPLAAARPDPGAVLVLAAALRARYQATGEPASLGEADRHVRTLLAETTADSFQDDEYAYLLMMAGGIIYDHALAGGRPGALLEAADLLRRAIEAAPPGWRFTPSALDVQGQILCALFEATSDRRHLDESVRSLRQAVQVAEGRSVHILADALASLSYALGTLCQHDADDGLLEEARTVGRAAVAARPDGARAANNLGSILRLSYSRTGDLAELDEVVACERRAVALTPRHHADRSFYLTNLVAGLLTRYDASLEGFVLDEARALLDEAMRDLSWSSRHASTTLVTFCHLQYTLFSRHQDAEMLTSAVAAAQRAIGDIPTGDVRRISAHNSLAVLFTAHYEAYGDLGSVEEAEGLLATVTGDDAIVGTELVVALMNRSDAQLAIFQETGRAEALLGAESGLRRSLGNATHLADQQEAALLRLGTVLVEIHRHLGRPDALTEARRTFAAIAGDEDADVDERFQAARGLAQIIAMGGDATEAVRAYGRAADLLTELAPLSMSWQDRRDRLRHLAGFAADAARAALAADDAERAVELLEQSRGILLADARDLDADLARLDELMPEACAEYRRLRERMRLLGTAEHPSPDPLPGPTSSGESERIRAERGELRSSWEELLDSIHAHPEFTSFLRPLPFDRIRAMIDDVPVVMVLAGTDGGHAIIVSPDGADPVPLPDLTGDALVREANAIQAALAADFSDRRKATDDLLDALGWIWDAVAEPVLKQLGIHGPSTGDPPRIRWCPVGNAAFLPLHAAGRPGIPGRSVLDRAASSYTPTIRALGQALDQAPAADAAVLVVSQPDTPGAPPLNAVADEAAGILRLVPRARHIEGPGATRDAVLDAIQRCSIAHLACHGVGDALAGPPRLVLHDHREHPLTVESLARLRLRADLAFLSACSSTGPSRSRVDEALHITSGFLIAGYRQVIGTLWPVADRAAADFAVAFYAELTRDGRRPPDPSRAPFALRDVALRVREDHPRNPFGWAAYLHVGA</sequence>
<protein>
    <submittedName>
        <fullName evidence="4">CHAT domain-containing protein</fullName>
    </submittedName>
</protein>
<keyword evidence="5" id="KW-1185">Reference proteome</keyword>
<feature type="domain" description="CHAT" evidence="3">
    <location>
        <begin position="1209"/>
        <end position="1488"/>
    </location>
</feature>
<accession>A0ABW2XNB6</accession>
<evidence type="ECO:0000256" key="1">
    <source>
        <dbReference type="SAM" id="Coils"/>
    </source>
</evidence>
<evidence type="ECO:0000313" key="4">
    <source>
        <dbReference type="EMBL" id="MFD0688041.1"/>
    </source>
</evidence>
<dbReference type="EMBL" id="JBHTGP010000013">
    <property type="protein sequence ID" value="MFD0688041.1"/>
    <property type="molecule type" value="Genomic_DNA"/>
</dbReference>